<dbReference type="AlphaFoldDB" id="A0A7J8AEU1"/>
<feature type="compositionally biased region" description="Polar residues" evidence="1">
    <location>
        <begin position="124"/>
        <end position="136"/>
    </location>
</feature>
<feature type="region of interest" description="Disordered" evidence="1">
    <location>
        <begin position="109"/>
        <end position="136"/>
    </location>
</feature>
<dbReference type="Proteomes" id="UP000585614">
    <property type="component" value="Unassembled WGS sequence"/>
</dbReference>
<gene>
    <name evidence="2" type="ORF">mRhiFer1_008805</name>
</gene>
<sequence length="136" mass="14636">MDGSLASVERTLQVLAERWPEEAKGTAGHVGWMFLTTLSLNTEDALNEIAQVPDQVSQLETLEARICLLKEGPHSGDSEAEAEEVSADNIAPNPQAWPILKQKVKREQPLGPGDVAAGNPAVTEFTTYTPSSPTEL</sequence>
<organism evidence="2 3">
    <name type="scientific">Rhinolophus ferrumequinum</name>
    <name type="common">Greater horseshoe bat</name>
    <dbReference type="NCBI Taxonomy" id="59479"/>
    <lineage>
        <taxon>Eukaryota</taxon>
        <taxon>Metazoa</taxon>
        <taxon>Chordata</taxon>
        <taxon>Craniata</taxon>
        <taxon>Vertebrata</taxon>
        <taxon>Euteleostomi</taxon>
        <taxon>Mammalia</taxon>
        <taxon>Eutheria</taxon>
        <taxon>Laurasiatheria</taxon>
        <taxon>Chiroptera</taxon>
        <taxon>Yinpterochiroptera</taxon>
        <taxon>Rhinolophoidea</taxon>
        <taxon>Rhinolophidae</taxon>
        <taxon>Rhinolophinae</taxon>
        <taxon>Rhinolophus</taxon>
    </lineage>
</organism>
<comment type="caution">
    <text evidence="2">The sequence shown here is derived from an EMBL/GenBank/DDBJ whole genome shotgun (WGS) entry which is preliminary data.</text>
</comment>
<feature type="region of interest" description="Disordered" evidence="1">
    <location>
        <begin position="73"/>
        <end position="94"/>
    </location>
</feature>
<reference evidence="2 3" key="1">
    <citation type="journal article" date="2020" name="Nature">
        <title>Six reference-quality genomes reveal evolution of bat adaptations.</title>
        <authorList>
            <person name="Jebb D."/>
            <person name="Huang Z."/>
            <person name="Pippel M."/>
            <person name="Hughes G.M."/>
            <person name="Lavrichenko K."/>
            <person name="Devanna P."/>
            <person name="Winkler S."/>
            <person name="Jermiin L.S."/>
            <person name="Skirmuntt E.C."/>
            <person name="Katzourakis A."/>
            <person name="Burkitt-Gray L."/>
            <person name="Ray D.A."/>
            <person name="Sullivan K.A.M."/>
            <person name="Roscito J.G."/>
            <person name="Kirilenko B.M."/>
            <person name="Davalos L.M."/>
            <person name="Corthals A.P."/>
            <person name="Power M.L."/>
            <person name="Jones G."/>
            <person name="Ransome R.D."/>
            <person name="Dechmann D.K.N."/>
            <person name="Locatelli A.G."/>
            <person name="Puechmaille S.J."/>
            <person name="Fedrigo O."/>
            <person name="Jarvis E.D."/>
            <person name="Hiller M."/>
            <person name="Vernes S.C."/>
            <person name="Myers E.W."/>
            <person name="Teeling E.C."/>
        </authorList>
    </citation>
    <scope>NUCLEOTIDE SEQUENCE [LARGE SCALE GENOMIC DNA]</scope>
    <source>
        <strain evidence="2">MRhiFer1</strain>
        <tissue evidence="2">Lung</tissue>
    </source>
</reference>
<evidence type="ECO:0000313" key="2">
    <source>
        <dbReference type="EMBL" id="KAF6384944.1"/>
    </source>
</evidence>
<evidence type="ECO:0000313" key="3">
    <source>
        <dbReference type="Proteomes" id="UP000585614"/>
    </source>
</evidence>
<accession>A0A7J8AEU1</accession>
<proteinExistence type="predicted"/>
<protein>
    <submittedName>
        <fullName evidence="2">Uncharacterized protein</fullName>
    </submittedName>
</protein>
<name>A0A7J8AEU1_RHIFE</name>
<evidence type="ECO:0000256" key="1">
    <source>
        <dbReference type="SAM" id="MobiDB-lite"/>
    </source>
</evidence>
<dbReference type="EMBL" id="JACAGC010000002">
    <property type="protein sequence ID" value="KAF6384944.1"/>
    <property type="molecule type" value="Genomic_DNA"/>
</dbReference>